<reference evidence="1 2" key="1">
    <citation type="submission" date="2020-08" db="EMBL/GenBank/DDBJ databases">
        <title>Sequencing the genomes of 1000 actinobacteria strains.</title>
        <authorList>
            <person name="Klenk H.-P."/>
        </authorList>
    </citation>
    <scope>NUCLEOTIDE SEQUENCE [LARGE SCALE GENOMIC DNA]</scope>
    <source>
        <strain evidence="1 2">DSM 28967</strain>
    </source>
</reference>
<sequence>MLRAENGAPEFAGIEVDGRGLIERHRDPLGGWLGEQVEVAVGSLVGGPCVELLVRERAEALLEVFCALVSITQEEPDVRVAHGLFTLGVAVPVTGIGHLRRGLRRGDRHDQDCPIRIIRMMERRRDRDLQWRADPAASHLGDPVCEPLERSSDDVMGLVLDTDDQDTTVNAQ</sequence>
<comment type="caution">
    <text evidence="1">The sequence shown here is derived from an EMBL/GenBank/DDBJ whole genome shotgun (WGS) entry which is preliminary data.</text>
</comment>
<proteinExistence type="predicted"/>
<organism evidence="1 2">
    <name type="scientific">Kribbella italica</name>
    <dbReference type="NCBI Taxonomy" id="1540520"/>
    <lineage>
        <taxon>Bacteria</taxon>
        <taxon>Bacillati</taxon>
        <taxon>Actinomycetota</taxon>
        <taxon>Actinomycetes</taxon>
        <taxon>Propionibacteriales</taxon>
        <taxon>Kribbellaceae</taxon>
        <taxon>Kribbella</taxon>
    </lineage>
</organism>
<evidence type="ECO:0000313" key="2">
    <source>
        <dbReference type="Proteomes" id="UP000549971"/>
    </source>
</evidence>
<protein>
    <submittedName>
        <fullName evidence="1">Uncharacterized protein</fullName>
    </submittedName>
</protein>
<dbReference type="EMBL" id="JACHMY010000001">
    <property type="protein sequence ID" value="MBB5840627.1"/>
    <property type="molecule type" value="Genomic_DNA"/>
</dbReference>
<dbReference type="AlphaFoldDB" id="A0A7W9JF20"/>
<evidence type="ECO:0000313" key="1">
    <source>
        <dbReference type="EMBL" id="MBB5840627.1"/>
    </source>
</evidence>
<dbReference type="Proteomes" id="UP000549971">
    <property type="component" value="Unassembled WGS sequence"/>
</dbReference>
<accession>A0A7W9JF20</accession>
<gene>
    <name evidence="1" type="ORF">HDA39_007361</name>
</gene>
<keyword evidence="2" id="KW-1185">Reference proteome</keyword>
<name>A0A7W9JF20_9ACTN</name>